<reference evidence="1" key="1">
    <citation type="submission" date="2022-11" db="EMBL/GenBank/DDBJ databases">
        <title>Chromosome-level genome of Pogonophryne albipinna.</title>
        <authorList>
            <person name="Jo E."/>
        </authorList>
    </citation>
    <scope>NUCLEOTIDE SEQUENCE</scope>
    <source>
        <strain evidence="1">SGF0006</strain>
        <tissue evidence="1">Muscle</tissue>
    </source>
</reference>
<evidence type="ECO:0000313" key="1">
    <source>
        <dbReference type="EMBL" id="KAJ4947015.1"/>
    </source>
</evidence>
<name>A0AAD6BMI6_9TELE</name>
<feature type="non-terminal residue" evidence="1">
    <location>
        <position position="86"/>
    </location>
</feature>
<proteinExistence type="predicted"/>
<gene>
    <name evidence="1" type="ORF">JOQ06_009057</name>
</gene>
<sequence>METERGIDTNLGVLGASAMGWGHLTRDRRHGEAADQTVFCLTGGDKEAVRTKQPLTSLAHISSLTAADAVVKQKTVLLVLLFGCGL</sequence>
<keyword evidence="2" id="KW-1185">Reference proteome</keyword>
<organism evidence="1 2">
    <name type="scientific">Pogonophryne albipinna</name>
    <dbReference type="NCBI Taxonomy" id="1090488"/>
    <lineage>
        <taxon>Eukaryota</taxon>
        <taxon>Metazoa</taxon>
        <taxon>Chordata</taxon>
        <taxon>Craniata</taxon>
        <taxon>Vertebrata</taxon>
        <taxon>Euteleostomi</taxon>
        <taxon>Actinopterygii</taxon>
        <taxon>Neopterygii</taxon>
        <taxon>Teleostei</taxon>
        <taxon>Neoteleostei</taxon>
        <taxon>Acanthomorphata</taxon>
        <taxon>Eupercaria</taxon>
        <taxon>Perciformes</taxon>
        <taxon>Notothenioidei</taxon>
        <taxon>Pogonophryne</taxon>
    </lineage>
</organism>
<accession>A0AAD6BMI6</accession>
<dbReference type="EMBL" id="JAPTMU010000002">
    <property type="protein sequence ID" value="KAJ4947015.1"/>
    <property type="molecule type" value="Genomic_DNA"/>
</dbReference>
<dbReference type="Proteomes" id="UP001219934">
    <property type="component" value="Unassembled WGS sequence"/>
</dbReference>
<dbReference type="AlphaFoldDB" id="A0AAD6BMI6"/>
<protein>
    <submittedName>
        <fullName evidence="1">Uncharacterized protein</fullName>
    </submittedName>
</protein>
<comment type="caution">
    <text evidence="1">The sequence shown here is derived from an EMBL/GenBank/DDBJ whole genome shotgun (WGS) entry which is preliminary data.</text>
</comment>
<evidence type="ECO:0000313" key="2">
    <source>
        <dbReference type="Proteomes" id="UP001219934"/>
    </source>
</evidence>